<gene>
    <name evidence="2" type="ORF">RU97_GL000418</name>
</gene>
<proteinExistence type="predicted"/>
<dbReference type="STRING" id="214095.RU97_GL000418"/>
<dbReference type="SUPFAM" id="SSF89957">
    <property type="entry name" value="MTH1187/YkoF-like"/>
    <property type="match status" value="1"/>
</dbReference>
<comment type="caution">
    <text evidence="2">The sequence shown here is derived from an EMBL/GenBank/DDBJ whole genome shotgun (WGS) entry which is preliminary data.</text>
</comment>
<dbReference type="AlphaFoldDB" id="A0A1L8RKF7"/>
<dbReference type="Proteomes" id="UP000181884">
    <property type="component" value="Unassembled WGS sequence"/>
</dbReference>
<dbReference type="EMBL" id="JXKH01000001">
    <property type="protein sequence ID" value="OJG20185.1"/>
    <property type="molecule type" value="Genomic_DNA"/>
</dbReference>
<evidence type="ECO:0000259" key="1">
    <source>
        <dbReference type="Pfam" id="PF07615"/>
    </source>
</evidence>
<evidence type="ECO:0000313" key="2">
    <source>
        <dbReference type="EMBL" id="OJG20185.1"/>
    </source>
</evidence>
<protein>
    <recommendedName>
        <fullName evidence="1">Thiamin/hydroxymethyl pyrimidine-binding YkoF putative domain-containing protein</fullName>
    </recommendedName>
</protein>
<reference evidence="2 3" key="1">
    <citation type="submission" date="2014-12" db="EMBL/GenBank/DDBJ databases">
        <title>Draft genome sequences of 29 type strains of Enterococci.</title>
        <authorList>
            <person name="Zhong Z."/>
            <person name="Sun Z."/>
            <person name="Liu W."/>
            <person name="Zhang W."/>
            <person name="Zhang H."/>
        </authorList>
    </citation>
    <scope>NUCLEOTIDE SEQUENCE [LARGE SCALE GENOMIC DNA]</scope>
    <source>
        <strain evidence="2 3">DSM 17029</strain>
    </source>
</reference>
<accession>A0A1L8RKF7</accession>
<dbReference type="Pfam" id="PF07615">
    <property type="entry name" value="Ykof"/>
    <property type="match status" value="2"/>
</dbReference>
<keyword evidence="3" id="KW-1185">Reference proteome</keyword>
<dbReference type="Gene3D" id="3.30.70.930">
    <property type="match status" value="2"/>
</dbReference>
<feature type="domain" description="Thiamin/hydroxymethyl pyrimidine-binding YkoF putative" evidence="1">
    <location>
        <begin position="1"/>
        <end position="70"/>
    </location>
</feature>
<dbReference type="InterPro" id="IPR011522">
    <property type="entry name" value="Thiamin/HMP-bd_put_YkoF"/>
</dbReference>
<organism evidence="2 3">
    <name type="scientific">Enterococcus canis</name>
    <dbReference type="NCBI Taxonomy" id="214095"/>
    <lineage>
        <taxon>Bacteria</taxon>
        <taxon>Bacillati</taxon>
        <taxon>Bacillota</taxon>
        <taxon>Bacilli</taxon>
        <taxon>Lactobacillales</taxon>
        <taxon>Enterococcaceae</taxon>
        <taxon>Enterococcus</taxon>
    </lineage>
</organism>
<feature type="domain" description="Thiamin/hydroxymethyl pyrimidine-binding YkoF putative" evidence="1">
    <location>
        <begin position="97"/>
        <end position="174"/>
    </location>
</feature>
<dbReference type="InterPro" id="IPR029756">
    <property type="entry name" value="MTH1187/YkoF-like"/>
</dbReference>
<evidence type="ECO:0000313" key="3">
    <source>
        <dbReference type="Proteomes" id="UP000181884"/>
    </source>
</evidence>
<sequence length="181" mass="19916">MKDDYANTLLKSINETVTEAVWSQTDLFSTLYRGEQASVVDATAALFINTYEPTTHMVGELTFSKGCPGDQEGDSYLNGSQAQPNQALIREKGDFLVHCKYSFYSFGQDYMEEIAHIVALAQEMGLAPQSAHYVTFLTGTAQQLFAYFEAALSYAHEHLPHYVLEATISVNSPSLGGTAHV</sequence>
<name>A0A1L8RKF7_9ENTE</name>